<dbReference type="AlphaFoldDB" id="A0A7Y9JBF3"/>
<sequence>MLDSALIDVRVLPWRPRARVMRADTLRDNADPFTAFDDLQGVVVGLVLWLVILIAAPLLVLVLAVGLLSIEVPVVIGLGLLLLLIRFAGLVPWQVLVIDGLTGEERHERHRSLLRAARRVRAVNGDRRVRVRWAWC</sequence>
<evidence type="ECO:0000313" key="2">
    <source>
        <dbReference type="EMBL" id="NYD42141.1"/>
    </source>
</evidence>
<protein>
    <submittedName>
        <fullName evidence="2">Uncharacterized protein</fullName>
    </submittedName>
</protein>
<reference evidence="2 3" key="1">
    <citation type="submission" date="2020-07" db="EMBL/GenBank/DDBJ databases">
        <title>Sequencing the genomes of 1000 actinobacteria strains.</title>
        <authorList>
            <person name="Klenk H.-P."/>
        </authorList>
    </citation>
    <scope>NUCLEOTIDE SEQUENCE [LARGE SCALE GENOMIC DNA]</scope>
    <source>
        <strain evidence="2 3">DSM 21350</strain>
    </source>
</reference>
<dbReference type="EMBL" id="JACCBG010000001">
    <property type="protein sequence ID" value="NYD42141.1"/>
    <property type="molecule type" value="Genomic_DNA"/>
</dbReference>
<gene>
    <name evidence="2" type="ORF">BJZ21_002224</name>
</gene>
<comment type="caution">
    <text evidence="2">The sequence shown here is derived from an EMBL/GenBank/DDBJ whole genome shotgun (WGS) entry which is preliminary data.</text>
</comment>
<keyword evidence="1" id="KW-1133">Transmembrane helix</keyword>
<dbReference type="Proteomes" id="UP000535511">
    <property type="component" value="Unassembled WGS sequence"/>
</dbReference>
<feature type="transmembrane region" description="Helical" evidence="1">
    <location>
        <begin position="75"/>
        <end position="96"/>
    </location>
</feature>
<evidence type="ECO:0000313" key="3">
    <source>
        <dbReference type="Proteomes" id="UP000535511"/>
    </source>
</evidence>
<evidence type="ECO:0000256" key="1">
    <source>
        <dbReference type="SAM" id="Phobius"/>
    </source>
</evidence>
<proteinExistence type="predicted"/>
<dbReference type="RefSeq" id="WP_179663811.1">
    <property type="nucleotide sequence ID" value="NZ_JACCBG010000001.1"/>
</dbReference>
<keyword evidence="1" id="KW-0472">Membrane</keyword>
<name>A0A7Y9JBF3_9ACTN</name>
<accession>A0A7Y9JBF3</accession>
<organism evidence="2 3">
    <name type="scientific">Nocardioides panaciterrulae</name>
    <dbReference type="NCBI Taxonomy" id="661492"/>
    <lineage>
        <taxon>Bacteria</taxon>
        <taxon>Bacillati</taxon>
        <taxon>Actinomycetota</taxon>
        <taxon>Actinomycetes</taxon>
        <taxon>Propionibacteriales</taxon>
        <taxon>Nocardioidaceae</taxon>
        <taxon>Nocardioides</taxon>
    </lineage>
</organism>
<keyword evidence="3" id="KW-1185">Reference proteome</keyword>
<feature type="transmembrane region" description="Helical" evidence="1">
    <location>
        <begin position="46"/>
        <end position="68"/>
    </location>
</feature>
<keyword evidence="1" id="KW-0812">Transmembrane</keyword>